<evidence type="ECO:0000256" key="1">
    <source>
        <dbReference type="SAM" id="Phobius"/>
    </source>
</evidence>
<proteinExistence type="predicted"/>
<evidence type="ECO:0000313" key="3">
    <source>
        <dbReference type="Proteomes" id="UP000486602"/>
    </source>
</evidence>
<feature type="transmembrane region" description="Helical" evidence="1">
    <location>
        <begin position="61"/>
        <end position="89"/>
    </location>
</feature>
<dbReference type="RefSeq" id="WP_163283617.1">
    <property type="nucleotide sequence ID" value="NZ_JAAGVY010000006.1"/>
</dbReference>
<dbReference type="AlphaFoldDB" id="A0A7K3WPS7"/>
<protein>
    <submittedName>
        <fullName evidence="2">DUF983 domain-containing protein</fullName>
    </submittedName>
</protein>
<dbReference type="EMBL" id="JAAGVY010000006">
    <property type="protein sequence ID" value="NEN22892.1"/>
    <property type="molecule type" value="Genomic_DNA"/>
</dbReference>
<keyword evidence="1" id="KW-0812">Transmembrane</keyword>
<keyword evidence="3" id="KW-1185">Reference proteome</keyword>
<organism evidence="2 3">
    <name type="scientific">Cryomorpha ignava</name>
    <dbReference type="NCBI Taxonomy" id="101383"/>
    <lineage>
        <taxon>Bacteria</taxon>
        <taxon>Pseudomonadati</taxon>
        <taxon>Bacteroidota</taxon>
        <taxon>Flavobacteriia</taxon>
        <taxon>Flavobacteriales</taxon>
        <taxon>Cryomorphaceae</taxon>
        <taxon>Cryomorpha</taxon>
    </lineage>
</organism>
<dbReference type="InterPro" id="IPR009325">
    <property type="entry name" value="DUF983"/>
</dbReference>
<reference evidence="2 3" key="1">
    <citation type="submission" date="2020-02" db="EMBL/GenBank/DDBJ databases">
        <title>Out from the shadows clarifying the taxonomy of the family Cryomorphaceae and related taxa by utilizing the GTDB taxonomic framework.</title>
        <authorList>
            <person name="Bowman J.P."/>
        </authorList>
    </citation>
    <scope>NUCLEOTIDE SEQUENCE [LARGE SCALE GENOMIC DNA]</scope>
    <source>
        <strain evidence="2 3">QSSC 1-22</strain>
    </source>
</reference>
<feature type="transmembrane region" description="Helical" evidence="1">
    <location>
        <begin position="95"/>
        <end position="114"/>
    </location>
</feature>
<evidence type="ECO:0000313" key="2">
    <source>
        <dbReference type="EMBL" id="NEN22892.1"/>
    </source>
</evidence>
<accession>A0A7K3WPS7</accession>
<keyword evidence="1" id="KW-1133">Transmembrane helix</keyword>
<dbReference type="Proteomes" id="UP000486602">
    <property type="component" value="Unassembled WGS sequence"/>
</dbReference>
<keyword evidence="1" id="KW-0472">Membrane</keyword>
<comment type="caution">
    <text evidence="2">The sequence shown here is derived from an EMBL/GenBank/DDBJ whole genome shotgun (WGS) entry which is preliminary data.</text>
</comment>
<gene>
    <name evidence="2" type="ORF">G3O08_05195</name>
</gene>
<sequence>MGFKNSKFYSMVAMTCPRCHEGDLFKTKSAYKKGMADMNPRCTHCGEDFGREPGYYYGAAYVSYGLTVALWVAVFVALVTFDALGIISFSFFDDAVLFLVVGISVLLILMPVLYRLSRSMWIHMFVKYRADAVAFNDGKRRAREERRNEKTQEAIH</sequence>
<name>A0A7K3WPS7_9FLAO</name>
<dbReference type="Pfam" id="PF06170">
    <property type="entry name" value="DUF983"/>
    <property type="match status" value="1"/>
</dbReference>